<accession>A0ABV9GYW4</accession>
<dbReference type="Proteomes" id="UP001595967">
    <property type="component" value="Unassembled WGS sequence"/>
</dbReference>
<keyword evidence="1" id="KW-0732">Signal</keyword>
<protein>
    <submittedName>
        <fullName evidence="3">PepSY domain-containing protein</fullName>
    </submittedName>
</protein>
<evidence type="ECO:0000256" key="1">
    <source>
        <dbReference type="SAM" id="SignalP"/>
    </source>
</evidence>
<organism evidence="3 4">
    <name type="scientific">Comamonas nitrativorans</name>
    <dbReference type="NCBI Taxonomy" id="108437"/>
    <lineage>
        <taxon>Bacteria</taxon>
        <taxon>Pseudomonadati</taxon>
        <taxon>Pseudomonadota</taxon>
        <taxon>Betaproteobacteria</taxon>
        <taxon>Burkholderiales</taxon>
        <taxon>Comamonadaceae</taxon>
        <taxon>Comamonas</taxon>
    </lineage>
</organism>
<gene>
    <name evidence="3" type="ORF">ACFO3A_13145</name>
</gene>
<dbReference type="EMBL" id="JBHSEW010000012">
    <property type="protein sequence ID" value="MFC4623152.1"/>
    <property type="molecule type" value="Genomic_DNA"/>
</dbReference>
<keyword evidence="4" id="KW-1185">Reference proteome</keyword>
<evidence type="ECO:0000313" key="3">
    <source>
        <dbReference type="EMBL" id="MFC4623152.1"/>
    </source>
</evidence>
<dbReference type="Gene3D" id="3.10.450.40">
    <property type="match status" value="1"/>
</dbReference>
<reference evidence="4" key="1">
    <citation type="journal article" date="2019" name="Int. J. Syst. Evol. Microbiol.">
        <title>The Global Catalogue of Microorganisms (GCM) 10K type strain sequencing project: providing services to taxonomists for standard genome sequencing and annotation.</title>
        <authorList>
            <consortium name="The Broad Institute Genomics Platform"/>
            <consortium name="The Broad Institute Genome Sequencing Center for Infectious Disease"/>
            <person name="Wu L."/>
            <person name="Ma J."/>
        </authorList>
    </citation>
    <scope>NUCLEOTIDE SEQUENCE [LARGE SCALE GENOMIC DNA]</scope>
    <source>
        <strain evidence="4">JCM 11650</strain>
    </source>
</reference>
<name>A0ABV9GYW4_9BURK</name>
<sequence length="112" mass="12685">MNTRTLTLALSSTCLGLALWGSALPTAHADFDDHDHEMARQALQQGKVLPLRTVLDKVEKEYSGQVVELEFESERGQFVYDIRLLQTDGTVLKIKMDAVDGKVIYVQQRRKH</sequence>
<dbReference type="InterPro" id="IPR025711">
    <property type="entry name" value="PepSY"/>
</dbReference>
<dbReference type="Pfam" id="PF03413">
    <property type="entry name" value="PepSY"/>
    <property type="match status" value="1"/>
</dbReference>
<feature type="domain" description="PepSY" evidence="2">
    <location>
        <begin position="53"/>
        <end position="106"/>
    </location>
</feature>
<evidence type="ECO:0000259" key="2">
    <source>
        <dbReference type="Pfam" id="PF03413"/>
    </source>
</evidence>
<proteinExistence type="predicted"/>
<feature type="signal peptide" evidence="1">
    <location>
        <begin position="1"/>
        <end position="29"/>
    </location>
</feature>
<dbReference type="RefSeq" id="WP_377727155.1">
    <property type="nucleotide sequence ID" value="NZ_JBHSEW010000012.1"/>
</dbReference>
<feature type="chain" id="PRO_5045731313" evidence="1">
    <location>
        <begin position="30"/>
        <end position="112"/>
    </location>
</feature>
<evidence type="ECO:0000313" key="4">
    <source>
        <dbReference type="Proteomes" id="UP001595967"/>
    </source>
</evidence>
<comment type="caution">
    <text evidence="3">The sequence shown here is derived from an EMBL/GenBank/DDBJ whole genome shotgun (WGS) entry which is preliminary data.</text>
</comment>